<feature type="transmembrane region" description="Helical" evidence="6">
    <location>
        <begin position="351"/>
        <end position="368"/>
    </location>
</feature>
<feature type="transmembrane region" description="Helical" evidence="6">
    <location>
        <begin position="414"/>
        <end position="433"/>
    </location>
</feature>
<evidence type="ECO:0000256" key="6">
    <source>
        <dbReference type="SAM" id="Phobius"/>
    </source>
</evidence>
<keyword evidence="4 6" id="KW-1133">Transmembrane helix</keyword>
<feature type="transmembrane region" description="Helical" evidence="6">
    <location>
        <begin position="64"/>
        <end position="83"/>
    </location>
</feature>
<feature type="transmembrane region" description="Helical" evidence="6">
    <location>
        <begin position="259"/>
        <end position="277"/>
    </location>
</feature>
<feature type="transmembrane region" description="Helical" evidence="6">
    <location>
        <begin position="389"/>
        <end position="408"/>
    </location>
</feature>
<feature type="transmembrane region" description="Helical" evidence="6">
    <location>
        <begin position="160"/>
        <end position="180"/>
    </location>
</feature>
<feature type="domain" description="Major facilitator superfamily (MFS) profile" evidence="7">
    <location>
        <begin position="25"/>
        <end position="441"/>
    </location>
</feature>
<dbReference type="Proteomes" id="UP000286990">
    <property type="component" value="Unassembled WGS sequence"/>
</dbReference>
<dbReference type="Pfam" id="PF11700">
    <property type="entry name" value="ATG22"/>
    <property type="match status" value="1"/>
</dbReference>
<comment type="subcellular location">
    <subcellularLocation>
        <location evidence="1">Endomembrane system</location>
        <topology evidence="1">Multi-pass membrane protein</topology>
    </subcellularLocation>
</comment>
<feature type="transmembrane region" description="Helical" evidence="6">
    <location>
        <begin position="21"/>
        <end position="44"/>
    </location>
</feature>
<reference evidence="9" key="1">
    <citation type="submission" date="2018-08" db="EMBL/GenBank/DDBJ databases">
        <authorList>
            <person name="Khan S.A."/>
            <person name="J S.E."/>
        </authorList>
    </citation>
    <scope>NUCLEOTIDE SEQUENCE [LARGE SCALE GENOMIC DNA]</scope>
    <source>
        <strain evidence="9">PoM-212</strain>
    </source>
</reference>
<dbReference type="PANTHER" id="PTHR23519">
    <property type="entry name" value="AUTOPHAGY-RELATED PROTEIN 22"/>
    <property type="match status" value="1"/>
</dbReference>
<sequence length="444" mass="49537">MLKTLVLKGSKKLLNAWAFYDWANSVYSLVISSAVFPIFYGALFRVAEIEKVNVFGVEIARAPLISYTTSLAFVFIAIITPLISGIADYLGNKKIFMQFFCYLGGLSCIGLSWFSLENIYFGLLCYFFGLVGFWVSFAINNSYLPDVAYPEQQDAVSAKGFSLGYIGSVLLLLVNLAMVMKPEVFGITTDAAGVAEIKAMKYSFVSVGIWWIVFAQYSFYYLPKGNKREGERTNVILNGFRELKSVWHQLGNQTRLKRYLGAFFVYSMAVQTVMLIATYFGEEEIGWGSDTERTTGLIVSILVIQIVAIFGASVTAWASKNFGNIKTLIVVNALWVVICVYAYFLITPMDFYIAAGCVGLVMGGIQALSRSTYSKFIPETKDTTSFFSFYDVAEKIGIIIGTFLYGFIAQFTGSMRNAIIFLGVFFLVGMLLLTRVKQLKRPLE</sequence>
<evidence type="ECO:0000313" key="8">
    <source>
        <dbReference type="EMBL" id="RRQ47654.1"/>
    </source>
</evidence>
<dbReference type="Gene3D" id="1.20.1250.20">
    <property type="entry name" value="MFS general substrate transporter like domains"/>
    <property type="match status" value="1"/>
</dbReference>
<dbReference type="InterPro" id="IPR036259">
    <property type="entry name" value="MFS_trans_sf"/>
</dbReference>
<evidence type="ECO:0000256" key="1">
    <source>
        <dbReference type="ARBA" id="ARBA00004127"/>
    </source>
</evidence>
<dbReference type="GO" id="GO:0022857">
    <property type="term" value="F:transmembrane transporter activity"/>
    <property type="evidence" value="ECO:0007669"/>
    <property type="project" value="InterPro"/>
</dbReference>
<feature type="transmembrane region" description="Helical" evidence="6">
    <location>
        <begin position="297"/>
        <end position="318"/>
    </location>
</feature>
<evidence type="ECO:0000256" key="4">
    <source>
        <dbReference type="ARBA" id="ARBA00022989"/>
    </source>
</evidence>
<protein>
    <submittedName>
        <fullName evidence="8">MFS transporter</fullName>
    </submittedName>
</protein>
<gene>
    <name evidence="8" type="ORF">DZC72_16860</name>
</gene>
<evidence type="ECO:0000313" key="9">
    <source>
        <dbReference type="Proteomes" id="UP000286990"/>
    </source>
</evidence>
<dbReference type="AlphaFoldDB" id="A0A426RFB4"/>
<dbReference type="PANTHER" id="PTHR23519:SF1">
    <property type="entry name" value="AUTOPHAGY-RELATED PROTEIN 22"/>
    <property type="match status" value="1"/>
</dbReference>
<dbReference type="InterPro" id="IPR024671">
    <property type="entry name" value="Atg22-like"/>
</dbReference>
<dbReference type="GO" id="GO:0012505">
    <property type="term" value="C:endomembrane system"/>
    <property type="evidence" value="ECO:0007669"/>
    <property type="project" value="UniProtKB-SubCell"/>
</dbReference>
<dbReference type="SUPFAM" id="SSF103473">
    <property type="entry name" value="MFS general substrate transporter"/>
    <property type="match status" value="1"/>
</dbReference>
<keyword evidence="3 6" id="KW-0812">Transmembrane</keyword>
<evidence type="ECO:0000256" key="3">
    <source>
        <dbReference type="ARBA" id="ARBA00022692"/>
    </source>
</evidence>
<proteinExistence type="predicted"/>
<dbReference type="EMBL" id="QUSX01000004">
    <property type="protein sequence ID" value="RRQ47654.1"/>
    <property type="molecule type" value="Genomic_DNA"/>
</dbReference>
<dbReference type="PROSITE" id="PS50850">
    <property type="entry name" value="MFS"/>
    <property type="match status" value="1"/>
</dbReference>
<keyword evidence="9" id="KW-1185">Reference proteome</keyword>
<keyword evidence="5 6" id="KW-0472">Membrane</keyword>
<evidence type="ECO:0000256" key="2">
    <source>
        <dbReference type="ARBA" id="ARBA00022448"/>
    </source>
</evidence>
<accession>A0A426RFB4</accession>
<reference evidence="9" key="2">
    <citation type="submission" date="2018-12" db="EMBL/GenBank/DDBJ databases">
        <title>Maribacter lutimaris sp. nov., isolated from marine sediment.</title>
        <authorList>
            <person name="Kim K.K."/>
        </authorList>
    </citation>
    <scope>NUCLEOTIDE SEQUENCE [LARGE SCALE GENOMIC DNA]</scope>
    <source>
        <strain evidence="9">PoM-212</strain>
    </source>
</reference>
<dbReference type="RefSeq" id="WP_125224066.1">
    <property type="nucleotide sequence ID" value="NZ_QUSX01000004.1"/>
</dbReference>
<evidence type="ECO:0000256" key="5">
    <source>
        <dbReference type="ARBA" id="ARBA00023136"/>
    </source>
</evidence>
<comment type="caution">
    <text evidence="8">The sequence shown here is derived from an EMBL/GenBank/DDBJ whole genome shotgun (WGS) entry which is preliminary data.</text>
</comment>
<dbReference type="InterPro" id="IPR050495">
    <property type="entry name" value="ATG22/LtaA_families"/>
</dbReference>
<organism evidence="8 9">
    <name type="scientific">Maribacter algicola</name>
    <dbReference type="NCBI Taxonomy" id="2498892"/>
    <lineage>
        <taxon>Bacteria</taxon>
        <taxon>Pseudomonadati</taxon>
        <taxon>Bacteroidota</taxon>
        <taxon>Flavobacteriia</taxon>
        <taxon>Flavobacteriales</taxon>
        <taxon>Flavobacteriaceae</taxon>
        <taxon>Maribacter</taxon>
    </lineage>
</organism>
<feature type="transmembrane region" description="Helical" evidence="6">
    <location>
        <begin position="95"/>
        <end position="113"/>
    </location>
</feature>
<keyword evidence="2" id="KW-0813">Transport</keyword>
<feature type="transmembrane region" description="Helical" evidence="6">
    <location>
        <begin position="119"/>
        <end position="139"/>
    </location>
</feature>
<feature type="transmembrane region" description="Helical" evidence="6">
    <location>
        <begin position="200"/>
        <end position="222"/>
    </location>
</feature>
<dbReference type="OrthoDB" id="9768783at2"/>
<feature type="transmembrane region" description="Helical" evidence="6">
    <location>
        <begin position="325"/>
        <end position="345"/>
    </location>
</feature>
<evidence type="ECO:0000259" key="7">
    <source>
        <dbReference type="PROSITE" id="PS50850"/>
    </source>
</evidence>
<dbReference type="InterPro" id="IPR020846">
    <property type="entry name" value="MFS_dom"/>
</dbReference>
<name>A0A426RFB4_9FLAO</name>